<keyword evidence="3" id="KW-1185">Reference proteome</keyword>
<comment type="caution">
    <text evidence="2">The sequence shown here is derived from an EMBL/GenBank/DDBJ whole genome shotgun (WGS) entry which is preliminary data.</text>
</comment>
<dbReference type="RefSeq" id="WP_184102838.1">
    <property type="nucleotide sequence ID" value="NZ_JACHHN010000010.1"/>
</dbReference>
<accession>A0A840RM53</accession>
<evidence type="ECO:0000313" key="2">
    <source>
        <dbReference type="EMBL" id="MBB5193181.1"/>
    </source>
</evidence>
<sequence length="75" mass="8006">MAFLKKISINTQYQKYSSVKATISPQIKKPFQCIRQYIFCTITPRASHRIITSAGATGPPQAAPVASPAVSAPAG</sequence>
<dbReference type="Proteomes" id="UP000543030">
    <property type="component" value="Unassembled WGS sequence"/>
</dbReference>
<name>A0A840RM53_9NEIS</name>
<reference evidence="2 3" key="1">
    <citation type="submission" date="2020-08" db="EMBL/GenBank/DDBJ databases">
        <title>Genomic Encyclopedia of Type Strains, Phase IV (KMG-IV): sequencing the most valuable type-strain genomes for metagenomic binning, comparative biology and taxonomic classification.</title>
        <authorList>
            <person name="Goeker M."/>
        </authorList>
    </citation>
    <scope>NUCLEOTIDE SEQUENCE [LARGE SCALE GENOMIC DNA]</scope>
    <source>
        <strain evidence="2 3">DSM 18233</strain>
    </source>
</reference>
<protein>
    <submittedName>
        <fullName evidence="2">Uncharacterized protein</fullName>
    </submittedName>
</protein>
<evidence type="ECO:0000313" key="3">
    <source>
        <dbReference type="Proteomes" id="UP000543030"/>
    </source>
</evidence>
<gene>
    <name evidence="2" type="ORF">HNQ50_003935</name>
</gene>
<feature type="region of interest" description="Disordered" evidence="1">
    <location>
        <begin position="53"/>
        <end position="75"/>
    </location>
</feature>
<dbReference type="AlphaFoldDB" id="A0A840RM53"/>
<proteinExistence type="predicted"/>
<organism evidence="2 3">
    <name type="scientific">Silvimonas terrae</name>
    <dbReference type="NCBI Taxonomy" id="300266"/>
    <lineage>
        <taxon>Bacteria</taxon>
        <taxon>Pseudomonadati</taxon>
        <taxon>Pseudomonadota</taxon>
        <taxon>Betaproteobacteria</taxon>
        <taxon>Neisseriales</taxon>
        <taxon>Chitinibacteraceae</taxon>
        <taxon>Silvimonas</taxon>
    </lineage>
</organism>
<dbReference type="EMBL" id="JACHHN010000010">
    <property type="protein sequence ID" value="MBB5193181.1"/>
    <property type="molecule type" value="Genomic_DNA"/>
</dbReference>
<feature type="compositionally biased region" description="Low complexity" evidence="1">
    <location>
        <begin position="59"/>
        <end position="75"/>
    </location>
</feature>
<evidence type="ECO:0000256" key="1">
    <source>
        <dbReference type="SAM" id="MobiDB-lite"/>
    </source>
</evidence>